<organism evidence="7 8">
    <name type="scientific">Stenotrophomonas maltophilia</name>
    <name type="common">Pseudomonas maltophilia</name>
    <name type="synonym">Xanthomonas maltophilia</name>
    <dbReference type="NCBI Taxonomy" id="40324"/>
    <lineage>
        <taxon>Bacteria</taxon>
        <taxon>Pseudomonadati</taxon>
        <taxon>Pseudomonadota</taxon>
        <taxon>Gammaproteobacteria</taxon>
        <taxon>Lysobacterales</taxon>
        <taxon>Lysobacteraceae</taxon>
        <taxon>Stenotrophomonas</taxon>
        <taxon>Stenotrophomonas maltophilia group</taxon>
    </lineage>
</organism>
<dbReference type="GO" id="GO:0032259">
    <property type="term" value="P:methylation"/>
    <property type="evidence" value="ECO:0007669"/>
    <property type="project" value="UniProtKB-KW"/>
</dbReference>
<keyword evidence="3 7" id="KW-0808">Transferase</keyword>
<dbReference type="GO" id="GO:0003677">
    <property type="term" value="F:DNA binding"/>
    <property type="evidence" value="ECO:0007669"/>
    <property type="project" value="TreeGrafter"/>
</dbReference>
<dbReference type="InterPro" id="IPR001525">
    <property type="entry name" value="C5_MeTfrase"/>
</dbReference>
<comment type="catalytic activity">
    <reaction evidence="6">
        <text>a 2'-deoxycytidine in DNA + S-adenosyl-L-methionine = a 5-methyl-2'-deoxycytidine in DNA + S-adenosyl-L-homocysteine + H(+)</text>
        <dbReference type="Rhea" id="RHEA:13681"/>
        <dbReference type="Rhea" id="RHEA-COMP:11369"/>
        <dbReference type="Rhea" id="RHEA-COMP:11370"/>
        <dbReference type="ChEBI" id="CHEBI:15378"/>
        <dbReference type="ChEBI" id="CHEBI:57856"/>
        <dbReference type="ChEBI" id="CHEBI:59789"/>
        <dbReference type="ChEBI" id="CHEBI:85452"/>
        <dbReference type="ChEBI" id="CHEBI:85454"/>
        <dbReference type="EC" id="2.1.1.37"/>
    </reaction>
</comment>
<dbReference type="OrthoDB" id="9813719at2"/>
<evidence type="ECO:0000256" key="6">
    <source>
        <dbReference type="ARBA" id="ARBA00047422"/>
    </source>
</evidence>
<dbReference type="PANTHER" id="PTHR10629:SF52">
    <property type="entry name" value="DNA (CYTOSINE-5)-METHYLTRANSFERASE 1"/>
    <property type="match status" value="1"/>
</dbReference>
<dbReference type="GO" id="GO:0044027">
    <property type="term" value="P:negative regulation of gene expression via chromosomal CpG island methylation"/>
    <property type="evidence" value="ECO:0007669"/>
    <property type="project" value="TreeGrafter"/>
</dbReference>
<reference evidence="7 8" key="1">
    <citation type="submission" date="2019-04" db="EMBL/GenBank/DDBJ databases">
        <title>Microbes associate with the intestines of laboratory mice.</title>
        <authorList>
            <person name="Navarre W."/>
            <person name="Wong E."/>
            <person name="Huang K."/>
            <person name="Tropini C."/>
            <person name="Ng K."/>
            <person name="Yu B."/>
        </authorList>
    </citation>
    <scope>NUCLEOTIDE SEQUENCE [LARGE SCALE GENOMIC DNA]</scope>
    <source>
        <strain evidence="7 8">NM62_B4-13</strain>
    </source>
</reference>
<dbReference type="EMBL" id="SRYW01000015">
    <property type="protein sequence ID" value="TGY32520.1"/>
    <property type="molecule type" value="Genomic_DNA"/>
</dbReference>
<evidence type="ECO:0000256" key="2">
    <source>
        <dbReference type="ARBA" id="ARBA00022603"/>
    </source>
</evidence>
<dbReference type="Gene3D" id="3.90.120.10">
    <property type="entry name" value="DNA Methylase, subunit A, domain 2"/>
    <property type="match status" value="1"/>
</dbReference>
<keyword evidence="4" id="KW-0949">S-adenosyl-L-methionine</keyword>
<dbReference type="PANTHER" id="PTHR10629">
    <property type="entry name" value="CYTOSINE-SPECIFIC METHYLTRANSFERASE"/>
    <property type="match status" value="1"/>
</dbReference>
<evidence type="ECO:0000313" key="8">
    <source>
        <dbReference type="Proteomes" id="UP000306631"/>
    </source>
</evidence>
<dbReference type="Gene3D" id="3.40.50.150">
    <property type="entry name" value="Vaccinia Virus protein VP39"/>
    <property type="match status" value="1"/>
</dbReference>
<dbReference type="GO" id="GO:0009307">
    <property type="term" value="P:DNA restriction-modification system"/>
    <property type="evidence" value="ECO:0007669"/>
    <property type="project" value="UniProtKB-KW"/>
</dbReference>
<protein>
    <recommendedName>
        <fullName evidence="1">DNA (cytosine-5-)-methyltransferase</fullName>
        <ecNumber evidence="1">2.1.1.37</ecNumber>
    </recommendedName>
</protein>
<name>A0A4V3RIL1_STEMA</name>
<evidence type="ECO:0000256" key="3">
    <source>
        <dbReference type="ARBA" id="ARBA00022679"/>
    </source>
</evidence>
<dbReference type="GO" id="GO:0003886">
    <property type="term" value="F:DNA (cytosine-5-)-methyltransferase activity"/>
    <property type="evidence" value="ECO:0007669"/>
    <property type="project" value="UniProtKB-EC"/>
</dbReference>
<evidence type="ECO:0000313" key="7">
    <source>
        <dbReference type="EMBL" id="TGY32520.1"/>
    </source>
</evidence>
<sequence>MADGSRSFNFPAPQKSRLRAGEIVVDLFAGGGGASEGLKQALGIDPALAYNHDELAIGMHAANHPLTIHHREDIWHADPRVDVAGRPVGWFHASPDCTHFSQAKGGQPRSRKTRALSWVVLKWVGQLLRADRDTGTNTAPRILSMENVWQILTWGPLIAKRCKSTGRVLKMDGTVAARGERVPVEHQQLVPDRSRTGRTWRQFVAALRALGYAVEWRKLVASDYGAGTSRERLFLLGRRDGEPIVWPAATHGTAPGQKPRVSAADCLDFTIPCPSIFGRKRELADATKRRIAKGLQRHVLGSADPFIVPVTHQGADRVHGVHEPLRTITAANRGELMLASPELAPFLTEHANASRQRTLAAGEPLRTICAGVKGGHFSVVSPILAGVGGRAGQSEPRSGADPLYTMTAKADTALVAPVLVQTGYGEREGQAPRALDLQQPLGTVVAGDVKHAVAAPHLVKFRGDSIGTPATQPVPTITSGAGAARPAGAAHALGLSTATLVTLRNNMGGAATQEPLTTIAAQGGHHALACAHLTAMAQNVVGNDLRDPVPTVLAGATRFGVVSAFVEQANGGFYQGAGNDAREPVSTITSSGSQQRLVSADLVELSPEQEAGALRVAAFLVKYYGTGANVPSLTDPVDTITTRDRLALVTVVIQGTPYVIVDIGLRMLKPHELYRAQGFPVGYIIDRTANGTPLTTSASVRMVGNSVSPPPLRALAEANLDPVALPMAEAA</sequence>
<dbReference type="InterPro" id="IPR029063">
    <property type="entry name" value="SAM-dependent_MTases_sf"/>
</dbReference>
<dbReference type="RefSeq" id="WP_136006238.1">
    <property type="nucleotide sequence ID" value="NZ_SRYW01000015.1"/>
</dbReference>
<dbReference type="EC" id="2.1.1.37" evidence="1"/>
<dbReference type="PRINTS" id="PR00105">
    <property type="entry name" value="C5METTRFRASE"/>
</dbReference>
<evidence type="ECO:0000256" key="1">
    <source>
        <dbReference type="ARBA" id="ARBA00011975"/>
    </source>
</evidence>
<dbReference type="Pfam" id="PF00145">
    <property type="entry name" value="DNA_methylase"/>
    <property type="match status" value="2"/>
</dbReference>
<keyword evidence="2 7" id="KW-0489">Methyltransferase</keyword>
<gene>
    <name evidence="7" type="ORF">E5352_15145</name>
</gene>
<evidence type="ECO:0000256" key="5">
    <source>
        <dbReference type="ARBA" id="ARBA00022747"/>
    </source>
</evidence>
<dbReference type="InterPro" id="IPR050390">
    <property type="entry name" value="C5-Methyltransferase"/>
</dbReference>
<dbReference type="SUPFAM" id="SSF53335">
    <property type="entry name" value="S-adenosyl-L-methionine-dependent methyltransferases"/>
    <property type="match status" value="1"/>
</dbReference>
<comment type="caution">
    <text evidence="7">The sequence shown here is derived from an EMBL/GenBank/DDBJ whole genome shotgun (WGS) entry which is preliminary data.</text>
</comment>
<accession>A0A4V3RIL1</accession>
<keyword evidence="5" id="KW-0680">Restriction system</keyword>
<evidence type="ECO:0000256" key="4">
    <source>
        <dbReference type="ARBA" id="ARBA00022691"/>
    </source>
</evidence>
<dbReference type="AlphaFoldDB" id="A0A4V3RIL1"/>
<proteinExistence type="predicted"/>
<dbReference type="Proteomes" id="UP000306631">
    <property type="component" value="Unassembled WGS sequence"/>
</dbReference>